<dbReference type="InterPro" id="IPR048515">
    <property type="entry name" value="DHH_CID"/>
</dbReference>
<protein>
    <submittedName>
        <fullName evidence="4">Single-stranded DNA-binding protein</fullName>
    </submittedName>
</protein>
<dbReference type="SUPFAM" id="SSF64182">
    <property type="entry name" value="DHH phosphoesterases"/>
    <property type="match status" value="1"/>
</dbReference>
<feature type="domain" description="DHH-CID" evidence="3">
    <location>
        <begin position="204"/>
        <end position="279"/>
    </location>
</feature>
<evidence type="ECO:0000259" key="2">
    <source>
        <dbReference type="Pfam" id="PF02272"/>
    </source>
</evidence>
<dbReference type="GO" id="GO:0003677">
    <property type="term" value="F:DNA binding"/>
    <property type="evidence" value="ECO:0007669"/>
    <property type="project" value="UniProtKB-KW"/>
</dbReference>
<accession>A0A328Q394</accession>
<comment type="caution">
    <text evidence="4">The sequence shown here is derived from an EMBL/GenBank/DDBJ whole genome shotgun (WGS) entry which is preliminary data.</text>
</comment>
<reference evidence="4 5" key="1">
    <citation type="submission" date="2017-05" db="EMBL/GenBank/DDBJ databases">
        <title>Host range expansion of the Methanosphaera genus to humans and monogastric animals involves recent and extensive reduction in genome content.</title>
        <authorList>
            <person name="Hoedt E.C."/>
            <person name="Volmer J.G."/>
            <person name="Parks D.H."/>
            <person name="Rosewarne C.P."/>
            <person name="Denman S.E."/>
            <person name="Mcsweeney C.S."/>
            <person name="O Cuiv P."/>
            <person name="Hugenholtz P."/>
            <person name="Tyson G.W."/>
            <person name="Morrison M."/>
        </authorList>
    </citation>
    <scope>NUCLEOTIDE SEQUENCE [LARGE SCALE GENOMIC DNA]</scope>
    <source>
        <strain evidence="4 5">PA5</strain>
    </source>
</reference>
<feature type="domain" description="DHHA1" evidence="2">
    <location>
        <begin position="374"/>
        <end position="473"/>
    </location>
</feature>
<dbReference type="GeneID" id="3855246"/>
<dbReference type="Gene3D" id="3.10.310.30">
    <property type="match status" value="1"/>
</dbReference>
<dbReference type="InterPro" id="IPR038763">
    <property type="entry name" value="DHH_sf"/>
</dbReference>
<dbReference type="RefSeq" id="WP_011406769.1">
    <property type="nucleotide sequence ID" value="NZ_CATZXA010000053.1"/>
</dbReference>
<dbReference type="InterPro" id="IPR001667">
    <property type="entry name" value="DDH_dom"/>
</dbReference>
<dbReference type="PANTHER" id="PTHR30255:SF3">
    <property type="entry name" value="SINGLE-STRANDED-DNA-SPECIFIC EXONUCLEASE RECJ"/>
    <property type="match status" value="1"/>
</dbReference>
<name>A0A328Q394_9EURY</name>
<proteinExistence type="predicted"/>
<dbReference type="Pfam" id="PF01368">
    <property type="entry name" value="DHH"/>
    <property type="match status" value="1"/>
</dbReference>
<evidence type="ECO:0000259" key="1">
    <source>
        <dbReference type="Pfam" id="PF01368"/>
    </source>
</evidence>
<sequence>MSEVGDSSSNIVDSRKHMDLLFSKAKDKILDAEDITVFTHTDCDGITAGSILSSIFDKLEIDHSVNFVDINEVENLTTDTDLTIISDLGAGQNVSNICDNSNKSVIVLDHHPPIRKLGTKLKGNLIEINPNYYGLDGSYTISGGGLSYLLAKSFHFYDLSWMGILSAVGDMQNSMTGRLRGLNTEILNDGKEVGCVDYTNDLLLYGRHTRPLFVALSYFGDIHLPLTNNRNECVYFLENLGIPVKNDLGSVRYLCDLSMDEKSKLFGELLKMMTREVPDRYVKYIPKLISGETYEFTFEEDYTPFKDASEYSTVINACGRNNNYELGMDVIKGHRAQRHVELEALVKEHKQYLAQSLTKIQENNSVEIMDNIQYFNGDDVKASVVGTIAGMLLNNYDWQKPIVGYTHIDSDTPGYKVSLRCSRLLGYDGVHYGNLVRDISQKCGGSGGGHSVACGAYIPEDNIDQFLELLNNSVNFN</sequence>
<dbReference type="OMA" id="GGHKFAC"/>
<evidence type="ECO:0000259" key="3">
    <source>
        <dbReference type="Pfam" id="PF21763"/>
    </source>
</evidence>
<feature type="domain" description="DDH" evidence="1">
    <location>
        <begin position="35"/>
        <end position="150"/>
    </location>
</feature>
<dbReference type="GO" id="GO:0004527">
    <property type="term" value="F:exonuclease activity"/>
    <property type="evidence" value="ECO:0007669"/>
    <property type="project" value="UniProtKB-KW"/>
</dbReference>
<dbReference type="EMBL" id="NGJK01000077">
    <property type="protein sequence ID" value="RAP02767.1"/>
    <property type="molecule type" value="Genomic_DNA"/>
</dbReference>
<evidence type="ECO:0000313" key="5">
    <source>
        <dbReference type="Proteomes" id="UP000248557"/>
    </source>
</evidence>
<dbReference type="InterPro" id="IPR053584">
    <property type="entry name" value="RecJ_exonuclease"/>
</dbReference>
<dbReference type="PANTHER" id="PTHR30255">
    <property type="entry name" value="SINGLE-STRANDED-DNA-SPECIFIC EXONUCLEASE RECJ"/>
    <property type="match status" value="1"/>
</dbReference>
<gene>
    <name evidence="4" type="ORF">CA615_05920</name>
</gene>
<dbReference type="InterPro" id="IPR051673">
    <property type="entry name" value="SSDNA_exonuclease_RecJ"/>
</dbReference>
<dbReference type="NCBIfam" id="NF040701">
    <property type="entry name" value="RecJ_Meth"/>
    <property type="match status" value="1"/>
</dbReference>
<dbReference type="InterPro" id="IPR003156">
    <property type="entry name" value="DHHA1_dom"/>
</dbReference>
<dbReference type="Pfam" id="PF21763">
    <property type="entry name" value="DHH_CID"/>
    <property type="match status" value="1"/>
</dbReference>
<dbReference type="Proteomes" id="UP000248557">
    <property type="component" value="Unassembled WGS sequence"/>
</dbReference>
<dbReference type="Gene3D" id="3.90.1640.30">
    <property type="match status" value="1"/>
</dbReference>
<dbReference type="Pfam" id="PF02272">
    <property type="entry name" value="DHHA1"/>
    <property type="match status" value="1"/>
</dbReference>
<organism evidence="4 5">
    <name type="scientific">Methanosphaera stadtmanae</name>
    <dbReference type="NCBI Taxonomy" id="2317"/>
    <lineage>
        <taxon>Archaea</taxon>
        <taxon>Methanobacteriati</taxon>
        <taxon>Methanobacteriota</taxon>
        <taxon>Methanomada group</taxon>
        <taxon>Methanobacteria</taxon>
        <taxon>Methanobacteriales</taxon>
        <taxon>Methanobacteriaceae</taxon>
        <taxon>Methanosphaera</taxon>
    </lineage>
</organism>
<dbReference type="AlphaFoldDB" id="A0A328Q394"/>
<evidence type="ECO:0000313" key="4">
    <source>
        <dbReference type="EMBL" id="RAP02767.1"/>
    </source>
</evidence>
<keyword evidence="4" id="KW-0238">DNA-binding</keyword>